<comment type="similarity">
    <text evidence="1">Belongs to the STXBP/unc-18/SEC1 family.</text>
</comment>
<dbReference type="InterPro" id="IPR043127">
    <property type="entry name" value="Sec-1-like_dom3a"/>
</dbReference>
<evidence type="ECO:0000256" key="1">
    <source>
        <dbReference type="ARBA" id="ARBA00009884"/>
    </source>
</evidence>
<dbReference type="InterPro" id="IPR036045">
    <property type="entry name" value="Sec1-like_sf"/>
</dbReference>
<dbReference type="InterPro" id="IPR001619">
    <property type="entry name" value="Sec1-like"/>
</dbReference>
<sequence>MHMTAVFPFLSAKAKSLQASYDKGSNLEQVKDMKEFVSNELRTLKQQHKLLELHICACEVELHLTKFYSKNINLTRPIQDERQAQYYMSSNIEFVGRGHESKNNVKVSQLRSVIKFLQMHIQV</sequence>
<comment type="caution">
    <text evidence="2">The sequence shown here is derived from an EMBL/GenBank/DDBJ whole genome shotgun (WGS) entry which is preliminary data.</text>
</comment>
<protein>
    <submittedName>
        <fullName evidence="2">Uncharacterized protein</fullName>
    </submittedName>
</protein>
<dbReference type="Proteomes" id="UP000004810">
    <property type="component" value="Unassembled WGS sequence"/>
</dbReference>
<evidence type="ECO:0000313" key="2">
    <source>
        <dbReference type="EMBL" id="EJW82962.1"/>
    </source>
</evidence>
<dbReference type="SUPFAM" id="SSF56815">
    <property type="entry name" value="Sec1/munc18-like (SM) proteins"/>
    <property type="match status" value="1"/>
</dbReference>
<dbReference type="GO" id="GO:0016192">
    <property type="term" value="P:vesicle-mediated transport"/>
    <property type="evidence" value="ECO:0007669"/>
    <property type="project" value="InterPro"/>
</dbReference>
<gene>
    <name evidence="2" type="ORF">WUBG_06128</name>
</gene>
<dbReference type="AlphaFoldDB" id="J9F0I9"/>
<evidence type="ECO:0000313" key="3">
    <source>
        <dbReference type="Proteomes" id="UP000004810"/>
    </source>
</evidence>
<name>J9F0I9_WUCBA</name>
<dbReference type="EMBL" id="ADBV01002528">
    <property type="protein sequence ID" value="EJW82962.1"/>
    <property type="molecule type" value="Genomic_DNA"/>
</dbReference>
<dbReference type="Gene3D" id="3.90.830.10">
    <property type="entry name" value="Syntaxin Binding Protein 1, Chain A, domain 2"/>
    <property type="match status" value="1"/>
</dbReference>
<proteinExistence type="inferred from homology"/>
<dbReference type="Pfam" id="PF00995">
    <property type="entry name" value="Sec1"/>
    <property type="match status" value="1"/>
</dbReference>
<accession>J9F0I9</accession>
<organism evidence="2 3">
    <name type="scientific">Wuchereria bancrofti</name>
    <dbReference type="NCBI Taxonomy" id="6293"/>
    <lineage>
        <taxon>Eukaryota</taxon>
        <taxon>Metazoa</taxon>
        <taxon>Ecdysozoa</taxon>
        <taxon>Nematoda</taxon>
        <taxon>Chromadorea</taxon>
        <taxon>Rhabditida</taxon>
        <taxon>Spirurina</taxon>
        <taxon>Spiruromorpha</taxon>
        <taxon>Filarioidea</taxon>
        <taxon>Onchocercidae</taxon>
        <taxon>Wuchereria</taxon>
    </lineage>
</organism>
<reference evidence="3" key="1">
    <citation type="submission" date="2012-08" db="EMBL/GenBank/DDBJ databases">
        <title>The Genome Sequence of Wuchereria bancrofti.</title>
        <authorList>
            <person name="Nutman T.B."/>
            <person name="Fink D.L."/>
            <person name="Russ C."/>
            <person name="Young S."/>
            <person name="Zeng Q."/>
            <person name="Koehrsen M."/>
            <person name="Alvarado L."/>
            <person name="Berlin A."/>
            <person name="Chapman S.B."/>
            <person name="Chen Z."/>
            <person name="Freedman E."/>
            <person name="Gellesch M."/>
            <person name="Goldberg J."/>
            <person name="Griggs A."/>
            <person name="Gujja S."/>
            <person name="Heilman E.R."/>
            <person name="Heiman D."/>
            <person name="Hepburn T."/>
            <person name="Howarth C."/>
            <person name="Jen D."/>
            <person name="Larson L."/>
            <person name="Lewis B."/>
            <person name="Mehta T."/>
            <person name="Park D."/>
            <person name="Pearson M."/>
            <person name="Roberts A."/>
            <person name="Saif S."/>
            <person name="Shea T."/>
            <person name="Shenoy N."/>
            <person name="Sisk P."/>
            <person name="Stolte C."/>
            <person name="Sykes S."/>
            <person name="Walk T."/>
            <person name="White J."/>
            <person name="Yandava C."/>
            <person name="Haas B."/>
            <person name="Henn M.R."/>
            <person name="Nusbaum C."/>
            <person name="Birren B."/>
        </authorList>
    </citation>
    <scope>NUCLEOTIDE SEQUENCE [LARGE SCALE GENOMIC DNA]</scope>
    <source>
        <strain evidence="3">NA</strain>
    </source>
</reference>